<feature type="compositionally biased region" description="Pro residues" evidence="2">
    <location>
        <begin position="213"/>
        <end position="222"/>
    </location>
</feature>
<name>A0ABR4ZBS9_9NOCA</name>
<accession>A0ABR4ZBS9</accession>
<feature type="region of interest" description="Disordered" evidence="2">
    <location>
        <begin position="511"/>
        <end position="696"/>
    </location>
</feature>
<gene>
    <name evidence="4" type="ORF">FG87_23045</name>
</gene>
<dbReference type="Pfam" id="PF00498">
    <property type="entry name" value="FHA"/>
    <property type="match status" value="1"/>
</dbReference>
<sequence length="879" mass="87996">MNRQIEVLPGAHLVASAGGVVVVVAHRSVTPVTPASIAGRTMTALLGIVRRVAADEPRRSGRTVARLATNWLMSLENGDEDDVEFGVLTPTDTGLAVFLHGGVSAILDAGPRTEILRGREAGFTVDRVVLPAPSVGAGLFVDEVGLDIETLPTRGVFTLTGGTTPGAGAVLWFGANEAALGGIPPAEGAAGSAAARHIAPPPVPGNAPAATTQPPPAPPGISHPPTDVRPDTAPPVAGSSATNLRKHPEPAPAQPGSHRTPGGAQGVSQSPEGDERDRPGKGARHVVASEDDDHGHTAREPHDESGTAPARDPGVAGLPTAAAVVHGSATSDMQGRAGSKPYSAAATDPGRDHGAGDGPSGVGASPGAGIRGTAVGGDPAGAAGESDPGRGPSAGFSAAPRSSASGASSSGLVPRSVGSAHEAVGADDRPTEYMPPAGTDRAASAESGAPADMGGGEAGDDERPTTFMPPAGSESGAPGGVRAERSTDRGGVVAGRGDAPTEYVAAADGGLSAFAGSVVPRGDQRPSKDMPRSGDDAPTEFVDSGAVESALGRAIRSERAARGSETGDGISPSGYVAAERGSAEGGDAPTEYVALADSGAGGTRGTDVGRGGGSGAGKREAEAGGDADSAASSVPGDAVQDSGVADERPTSYMPPAGVTPPRLVKPSNVGAPLSNTGPQERVVHDQGSGPVHYGGSEIDMQETVVPTSARTPHVPEVASSDPGVVIKGFKCARDHLNDPRVSFCAVCGIRMDQLTCVLTDGVRPPLGLLLLDDGTSFVLDADCVLGREPEHAEAVSRGARPVRLEDRSGGMSRAHAEIRLVDWDVTVVDGGSTNGTHIRQPGHQDWSRAIPGHPVKLIPGAQVQLGSRVVTFDSQHGQL</sequence>
<dbReference type="InterPro" id="IPR000253">
    <property type="entry name" value="FHA_dom"/>
</dbReference>
<dbReference type="Proteomes" id="UP000031364">
    <property type="component" value="Unassembled WGS sequence"/>
</dbReference>
<protein>
    <recommendedName>
        <fullName evidence="3">FHA domain-containing protein</fullName>
    </recommendedName>
</protein>
<feature type="compositionally biased region" description="Basic and acidic residues" evidence="2">
    <location>
        <begin position="522"/>
        <end position="535"/>
    </location>
</feature>
<feature type="compositionally biased region" description="Gly residues" evidence="2">
    <location>
        <begin position="356"/>
        <end position="379"/>
    </location>
</feature>
<feature type="compositionally biased region" description="Low complexity" evidence="2">
    <location>
        <begin position="391"/>
        <end position="411"/>
    </location>
</feature>
<evidence type="ECO:0000256" key="1">
    <source>
        <dbReference type="ARBA" id="ARBA00022553"/>
    </source>
</evidence>
<proteinExistence type="predicted"/>
<dbReference type="SUPFAM" id="SSF49879">
    <property type="entry name" value="SMAD/FHA domain"/>
    <property type="match status" value="1"/>
</dbReference>
<feature type="compositionally biased region" description="Low complexity" evidence="2">
    <location>
        <begin position="187"/>
        <end position="198"/>
    </location>
</feature>
<dbReference type="InterPro" id="IPR008984">
    <property type="entry name" value="SMAD_FHA_dom_sf"/>
</dbReference>
<feature type="compositionally biased region" description="Basic and acidic residues" evidence="2">
    <location>
        <begin position="293"/>
        <end position="305"/>
    </location>
</feature>
<comment type="caution">
    <text evidence="4">The sequence shown here is derived from an EMBL/GenBank/DDBJ whole genome shotgun (WGS) entry which is preliminary data.</text>
</comment>
<organism evidence="4 5">
    <name type="scientific">Nocardia vulneris</name>
    <dbReference type="NCBI Taxonomy" id="1141657"/>
    <lineage>
        <taxon>Bacteria</taxon>
        <taxon>Bacillati</taxon>
        <taxon>Actinomycetota</taxon>
        <taxon>Actinomycetes</taxon>
        <taxon>Mycobacteriales</taxon>
        <taxon>Nocardiaceae</taxon>
        <taxon>Nocardia</taxon>
    </lineage>
</organism>
<dbReference type="Gene3D" id="2.60.200.20">
    <property type="match status" value="1"/>
</dbReference>
<evidence type="ECO:0000259" key="3">
    <source>
        <dbReference type="PROSITE" id="PS50006"/>
    </source>
</evidence>
<reference evidence="4 5" key="1">
    <citation type="journal article" date="2014" name="Int. J. Syst. Evol. Microbiol.">
        <title>Nocardia vulneris sp. nov., isolated from wounds of human patients in North America.</title>
        <authorList>
            <person name="Lasker B.A."/>
            <person name="Bell M."/>
            <person name="Klenk H.P."/>
            <person name="Sproer C."/>
            <person name="Schumann C."/>
            <person name="Schumann P."/>
            <person name="Brown J.M."/>
        </authorList>
    </citation>
    <scope>NUCLEOTIDE SEQUENCE [LARGE SCALE GENOMIC DNA]</scope>
    <source>
        <strain evidence="4 5">W9851</strain>
    </source>
</reference>
<dbReference type="RefSeq" id="WP_052280836.1">
    <property type="nucleotide sequence ID" value="NZ_BDCI01000001.1"/>
</dbReference>
<evidence type="ECO:0000313" key="4">
    <source>
        <dbReference type="EMBL" id="KIA62795.1"/>
    </source>
</evidence>
<dbReference type="PROSITE" id="PS50006">
    <property type="entry name" value="FHA_DOMAIN"/>
    <property type="match status" value="1"/>
</dbReference>
<dbReference type="CDD" id="cd00060">
    <property type="entry name" value="FHA"/>
    <property type="match status" value="1"/>
</dbReference>
<feature type="compositionally biased region" description="Gly residues" evidence="2">
    <location>
        <begin position="599"/>
        <end position="616"/>
    </location>
</feature>
<feature type="region of interest" description="Disordered" evidence="2">
    <location>
        <begin position="187"/>
        <end position="497"/>
    </location>
</feature>
<dbReference type="EMBL" id="JNFP01000028">
    <property type="protein sequence ID" value="KIA62795.1"/>
    <property type="molecule type" value="Genomic_DNA"/>
</dbReference>
<keyword evidence="1" id="KW-0597">Phosphoprotein</keyword>
<feature type="domain" description="FHA" evidence="3">
    <location>
        <begin position="783"/>
        <end position="838"/>
    </location>
</feature>
<feature type="compositionally biased region" description="Low complexity" evidence="2">
    <location>
        <begin position="624"/>
        <end position="639"/>
    </location>
</feature>
<evidence type="ECO:0000256" key="2">
    <source>
        <dbReference type="SAM" id="MobiDB-lite"/>
    </source>
</evidence>
<keyword evidence="5" id="KW-1185">Reference proteome</keyword>
<evidence type="ECO:0000313" key="5">
    <source>
        <dbReference type="Proteomes" id="UP000031364"/>
    </source>
</evidence>